<dbReference type="GO" id="GO:0005634">
    <property type="term" value="C:nucleus"/>
    <property type="evidence" value="ECO:0007669"/>
    <property type="project" value="TreeGrafter"/>
</dbReference>
<gene>
    <name evidence="3" type="ORF">OTU49_001357</name>
</gene>
<dbReference type="EMBL" id="JARKIK010000025">
    <property type="protein sequence ID" value="KAK8743293.1"/>
    <property type="molecule type" value="Genomic_DNA"/>
</dbReference>
<dbReference type="InterPro" id="IPR009917">
    <property type="entry name" value="SRA1/Sec31"/>
</dbReference>
<dbReference type="PANTHER" id="PTHR18834:SF2">
    <property type="entry name" value="STEROID RECEPTOR RNA ACTIVATOR 1"/>
    <property type="match status" value="1"/>
</dbReference>
<dbReference type="Gene3D" id="1.20.940.10">
    <property type="entry name" value="Functional domain of the splicing factor Prp18"/>
    <property type="match status" value="1"/>
</dbReference>
<evidence type="ECO:0000256" key="1">
    <source>
        <dbReference type="SAM" id="MobiDB-lite"/>
    </source>
</evidence>
<reference evidence="3 4" key="1">
    <citation type="journal article" date="2024" name="BMC Genomics">
        <title>Genome assembly of redclaw crayfish (Cherax quadricarinatus) provides insights into its immune adaptation and hypoxia tolerance.</title>
        <authorList>
            <person name="Liu Z."/>
            <person name="Zheng J."/>
            <person name="Li H."/>
            <person name="Fang K."/>
            <person name="Wang S."/>
            <person name="He J."/>
            <person name="Zhou D."/>
            <person name="Weng S."/>
            <person name="Chi M."/>
            <person name="Gu Z."/>
            <person name="He J."/>
            <person name="Li F."/>
            <person name="Wang M."/>
        </authorList>
    </citation>
    <scope>NUCLEOTIDE SEQUENCE [LARGE SCALE GENOMIC DNA]</scope>
    <source>
        <strain evidence="3">ZL_2023a</strain>
    </source>
</reference>
<dbReference type="Proteomes" id="UP001445076">
    <property type="component" value="Unassembled WGS sequence"/>
</dbReference>
<feature type="compositionally biased region" description="Low complexity" evidence="1">
    <location>
        <begin position="77"/>
        <end position="86"/>
    </location>
</feature>
<protein>
    <recommendedName>
        <fullName evidence="2">SRA1/Sec31 domain-containing protein</fullName>
    </recommendedName>
</protein>
<keyword evidence="4" id="KW-1185">Reference proteome</keyword>
<evidence type="ECO:0000259" key="2">
    <source>
        <dbReference type="Pfam" id="PF07304"/>
    </source>
</evidence>
<comment type="caution">
    <text evidence="3">The sequence shown here is derived from an EMBL/GenBank/DDBJ whole genome shotgun (WGS) entry which is preliminary data.</text>
</comment>
<organism evidence="3 4">
    <name type="scientific">Cherax quadricarinatus</name>
    <name type="common">Australian red claw crayfish</name>
    <dbReference type="NCBI Taxonomy" id="27406"/>
    <lineage>
        <taxon>Eukaryota</taxon>
        <taxon>Metazoa</taxon>
        <taxon>Ecdysozoa</taxon>
        <taxon>Arthropoda</taxon>
        <taxon>Crustacea</taxon>
        <taxon>Multicrustacea</taxon>
        <taxon>Malacostraca</taxon>
        <taxon>Eumalacostraca</taxon>
        <taxon>Eucarida</taxon>
        <taxon>Decapoda</taxon>
        <taxon>Pleocyemata</taxon>
        <taxon>Astacidea</taxon>
        <taxon>Parastacoidea</taxon>
        <taxon>Parastacidae</taxon>
        <taxon>Cherax</taxon>
    </lineage>
</organism>
<name>A0AAW0XFH9_CHEQU</name>
<sequence length="286" mass="31550">MDPIEQGNHERAWNDPPKFAFNASTAGTSGSLGGRRRLLNKRVPVPIGPAGNATPPLPVLKPSDIPPTTGSAPARPPTVAAPTAQPRVNSLHDTKTKTLVDTLTKEVDIGKSPEEILGQVELALNNSLQNISVELKHNIRDEISKRIHMMRMMWLDGKLNVVVQKRMLSLAEALNQQEYETAWSLHQGLIVDYTSLCTPWMVGIKTLISECRNQSNCKTKSVLNSTVLNKNDEKFKKNKCELEVNSEMAIRDISISEEESSVERKCEDGAITCHSVSDCSNNTQNT</sequence>
<proteinExistence type="predicted"/>
<dbReference type="Pfam" id="PF07304">
    <property type="entry name" value="SRA1"/>
    <property type="match status" value="1"/>
</dbReference>
<dbReference type="GO" id="GO:0006357">
    <property type="term" value="P:regulation of transcription by RNA polymerase II"/>
    <property type="evidence" value="ECO:0007669"/>
    <property type="project" value="InterPro"/>
</dbReference>
<evidence type="ECO:0000313" key="4">
    <source>
        <dbReference type="Proteomes" id="UP001445076"/>
    </source>
</evidence>
<dbReference type="PANTHER" id="PTHR18834">
    <property type="entry name" value="STEROID RECEPTOR RNA ACTIVATOR 1"/>
    <property type="match status" value="1"/>
</dbReference>
<dbReference type="InterPro" id="IPR040243">
    <property type="entry name" value="Steroid_recept_RNA_1"/>
</dbReference>
<dbReference type="AlphaFoldDB" id="A0AAW0XFH9"/>
<feature type="domain" description="SRA1/Sec31" evidence="2">
    <location>
        <begin position="75"/>
        <end position="216"/>
    </location>
</feature>
<accession>A0AAW0XFH9</accession>
<dbReference type="GO" id="GO:0003713">
    <property type="term" value="F:transcription coactivator activity"/>
    <property type="evidence" value="ECO:0007669"/>
    <property type="project" value="InterPro"/>
</dbReference>
<evidence type="ECO:0000313" key="3">
    <source>
        <dbReference type="EMBL" id="KAK8743293.1"/>
    </source>
</evidence>
<feature type="region of interest" description="Disordered" evidence="1">
    <location>
        <begin position="1"/>
        <end position="86"/>
    </location>
</feature>